<dbReference type="Proteomes" id="UP000436016">
    <property type="component" value="Unassembled WGS sequence"/>
</dbReference>
<accession>A0A6B0TVK5</accession>
<comment type="caution">
    <text evidence="1">The sequence shown here is derived from an EMBL/GenBank/DDBJ whole genome shotgun (WGS) entry which is preliminary data.</text>
</comment>
<dbReference type="EMBL" id="WUWG01000003">
    <property type="protein sequence ID" value="MXU65805.1"/>
    <property type="molecule type" value="Genomic_DNA"/>
</dbReference>
<protein>
    <submittedName>
        <fullName evidence="1">Uncharacterized protein</fullName>
    </submittedName>
</protein>
<reference evidence="1 2" key="1">
    <citation type="submission" date="2019-12" db="EMBL/GenBank/DDBJ databases">
        <title>Strain KN286 was isolated from seawater, which was collected from Caroline Seamount in the tropical western Pacific.</title>
        <authorList>
            <person name="Wang Q."/>
        </authorList>
    </citation>
    <scope>NUCLEOTIDE SEQUENCE [LARGE SCALE GENOMIC DNA]</scope>
    <source>
        <strain evidence="1 2">KN286</strain>
    </source>
</reference>
<dbReference type="PROSITE" id="PS51257">
    <property type="entry name" value="PROKAR_LIPOPROTEIN"/>
    <property type="match status" value="1"/>
</dbReference>
<evidence type="ECO:0000313" key="1">
    <source>
        <dbReference type="EMBL" id="MXU65805.1"/>
    </source>
</evidence>
<gene>
    <name evidence="1" type="ORF">GSH16_10120</name>
</gene>
<name>A0A6B0TVK5_9RHOB</name>
<dbReference type="RefSeq" id="WP_160854609.1">
    <property type="nucleotide sequence ID" value="NZ_WUWG01000003.1"/>
</dbReference>
<keyword evidence="2" id="KW-1185">Reference proteome</keyword>
<sequence>MFLQKLLVVATVAVGGLIAGCTTVDVATPGQIPTTVSSKWVIRDVVVSVPDELSVSEQNRLAPVADIVWREDPLGDRRAQVGQILEDGIRAGTADMNGSQPVVLRAQLTRFHALSDRARRSTGGVHKVSYYIRPYDAATGRPLAPTSLLHADLKAFGGAAAEAAVARGATQKLRITAQIALVTRTWIGRGTVPDPQALNALKAKAGVSATAGGAASTAASATAAAATGTGATGATAGADVQVVDPVLIDLGLGVPAVPSSTPSIGR</sequence>
<proteinExistence type="predicted"/>
<dbReference type="Pfam" id="PF20569">
    <property type="entry name" value="DUF6778"/>
    <property type="match status" value="1"/>
</dbReference>
<dbReference type="InterPro" id="IPR046705">
    <property type="entry name" value="DUF6778"/>
</dbReference>
<evidence type="ECO:0000313" key="2">
    <source>
        <dbReference type="Proteomes" id="UP000436016"/>
    </source>
</evidence>
<dbReference type="AlphaFoldDB" id="A0A6B0TVK5"/>
<organism evidence="1 2">
    <name type="scientific">Oceanomicrobium pacificus</name>
    <dbReference type="NCBI Taxonomy" id="2692916"/>
    <lineage>
        <taxon>Bacteria</taxon>
        <taxon>Pseudomonadati</taxon>
        <taxon>Pseudomonadota</taxon>
        <taxon>Alphaproteobacteria</taxon>
        <taxon>Rhodobacterales</taxon>
        <taxon>Paracoccaceae</taxon>
        <taxon>Oceanomicrobium</taxon>
    </lineage>
</organism>